<reference evidence="3" key="2">
    <citation type="submission" date="2020-05" db="UniProtKB">
        <authorList>
            <consortium name="EnsemblMetazoa"/>
        </authorList>
    </citation>
    <scope>IDENTIFICATION</scope>
    <source>
        <strain evidence="3">maculatus3</strain>
    </source>
</reference>
<protein>
    <submittedName>
        <fullName evidence="3">Uncharacterized protein</fullName>
    </submittedName>
</protein>
<feature type="compositionally biased region" description="Low complexity" evidence="1">
    <location>
        <begin position="21"/>
        <end position="39"/>
    </location>
</feature>
<feature type="compositionally biased region" description="Low complexity" evidence="1">
    <location>
        <begin position="89"/>
        <end position="112"/>
    </location>
</feature>
<sequence>MVTPIHRFQTVDCSRPHVHRQQQSQQQQQQQQPHHQLQSNPSVPGAHHSSTPSQQSSAHQHQPQTQHSHQSHAGSQQHHHHHPHHPHHNQPTTQQQQQQSQSGNLQQQQVHQVQLHLSGQYNAQSNILPAPTPYSQPSPNLQQSSSPNALNYHVPVSMNHIYSASTQSSGAEIEGISNVGQHIQPHVGHDAQLLPAHLKCGMWASLALATVFVAGAKFYFDHQGTGLEVLIFCAFSATFFLAACTVSLWRRPRDIQIASNNVISETISNAEQSSLQNNPEFLSSNPSPLLNGSAGSGPLGGLVPGSLQQASLASIVAPPPPYHIAILLPDTSKETEETPPPSYDKVVI</sequence>
<feature type="transmembrane region" description="Helical" evidence="2">
    <location>
        <begin position="226"/>
        <end position="249"/>
    </location>
</feature>
<keyword evidence="2" id="KW-0812">Transmembrane</keyword>
<feature type="region of interest" description="Disordered" evidence="1">
    <location>
        <begin position="124"/>
        <end position="150"/>
    </location>
</feature>
<feature type="compositionally biased region" description="Basic residues" evidence="1">
    <location>
        <begin position="77"/>
        <end position="88"/>
    </location>
</feature>
<name>A0A182SEY6_9DIPT</name>
<feature type="region of interest" description="Disordered" evidence="1">
    <location>
        <begin position="329"/>
        <end position="348"/>
    </location>
</feature>
<accession>A0A182SEY6</accession>
<evidence type="ECO:0000256" key="1">
    <source>
        <dbReference type="SAM" id="MobiDB-lite"/>
    </source>
</evidence>
<evidence type="ECO:0000313" key="4">
    <source>
        <dbReference type="Proteomes" id="UP000075901"/>
    </source>
</evidence>
<feature type="transmembrane region" description="Helical" evidence="2">
    <location>
        <begin position="200"/>
        <end position="220"/>
    </location>
</feature>
<dbReference type="VEuPathDB" id="VectorBase:AMAM005439"/>
<keyword evidence="2" id="KW-1133">Transmembrane helix</keyword>
<organism evidence="3 4">
    <name type="scientific">Anopheles maculatus</name>
    <dbReference type="NCBI Taxonomy" id="74869"/>
    <lineage>
        <taxon>Eukaryota</taxon>
        <taxon>Metazoa</taxon>
        <taxon>Ecdysozoa</taxon>
        <taxon>Arthropoda</taxon>
        <taxon>Hexapoda</taxon>
        <taxon>Insecta</taxon>
        <taxon>Pterygota</taxon>
        <taxon>Neoptera</taxon>
        <taxon>Endopterygota</taxon>
        <taxon>Diptera</taxon>
        <taxon>Nematocera</taxon>
        <taxon>Culicoidea</taxon>
        <taxon>Culicidae</taxon>
        <taxon>Anophelinae</taxon>
        <taxon>Anopheles</taxon>
        <taxon>Anopheles maculatus group</taxon>
    </lineage>
</organism>
<proteinExistence type="predicted"/>
<reference evidence="4" key="1">
    <citation type="submission" date="2013-09" db="EMBL/GenBank/DDBJ databases">
        <title>The Genome Sequence of Anopheles maculatus species B.</title>
        <authorList>
            <consortium name="The Broad Institute Genomics Platform"/>
            <person name="Neafsey D.E."/>
            <person name="Besansky N."/>
            <person name="Howell P."/>
            <person name="Walton C."/>
            <person name="Young S.K."/>
            <person name="Zeng Q."/>
            <person name="Gargeya S."/>
            <person name="Fitzgerald M."/>
            <person name="Haas B."/>
            <person name="Abouelleil A."/>
            <person name="Allen A.W."/>
            <person name="Alvarado L."/>
            <person name="Arachchi H.M."/>
            <person name="Berlin A.M."/>
            <person name="Chapman S.B."/>
            <person name="Gainer-Dewar J."/>
            <person name="Goldberg J."/>
            <person name="Griggs A."/>
            <person name="Gujja S."/>
            <person name="Hansen M."/>
            <person name="Howarth C."/>
            <person name="Imamovic A."/>
            <person name="Ireland A."/>
            <person name="Larimer J."/>
            <person name="McCowan C."/>
            <person name="Murphy C."/>
            <person name="Pearson M."/>
            <person name="Poon T.W."/>
            <person name="Priest M."/>
            <person name="Roberts A."/>
            <person name="Saif S."/>
            <person name="Shea T."/>
            <person name="Sisk P."/>
            <person name="Sykes S."/>
            <person name="Wortman J."/>
            <person name="Nusbaum C."/>
            <person name="Birren B."/>
        </authorList>
    </citation>
    <scope>NUCLEOTIDE SEQUENCE [LARGE SCALE GENOMIC DNA]</scope>
    <source>
        <strain evidence="4">maculatus3</strain>
    </source>
</reference>
<feature type="compositionally biased region" description="Low complexity" evidence="1">
    <location>
        <begin position="46"/>
        <end position="76"/>
    </location>
</feature>
<feature type="region of interest" description="Disordered" evidence="1">
    <location>
        <begin position="1"/>
        <end position="112"/>
    </location>
</feature>
<feature type="compositionally biased region" description="Low complexity" evidence="1">
    <location>
        <begin position="137"/>
        <end position="148"/>
    </location>
</feature>
<keyword evidence="2" id="KW-0472">Membrane</keyword>
<evidence type="ECO:0000256" key="2">
    <source>
        <dbReference type="SAM" id="Phobius"/>
    </source>
</evidence>
<keyword evidence="4" id="KW-1185">Reference proteome</keyword>
<dbReference type="EnsemblMetazoa" id="AMAM005439-RA">
    <property type="protein sequence ID" value="AMAM005439-PA"/>
    <property type="gene ID" value="AMAM005439"/>
</dbReference>
<dbReference type="Proteomes" id="UP000075901">
    <property type="component" value="Unassembled WGS sequence"/>
</dbReference>
<evidence type="ECO:0000313" key="3">
    <source>
        <dbReference type="EnsemblMetazoa" id="AMAM005439-PA"/>
    </source>
</evidence>
<dbReference type="AlphaFoldDB" id="A0A182SEY6"/>